<name>A0A8S3UVC9_MYTED</name>
<evidence type="ECO:0000313" key="2">
    <source>
        <dbReference type="Proteomes" id="UP000683360"/>
    </source>
</evidence>
<dbReference type="PANTHER" id="PTHR46670:SF3">
    <property type="entry name" value="ENDONUCLEASE_EXONUCLEASE_PHOSPHATASE DOMAIN-CONTAINING PROTEIN"/>
    <property type="match status" value="1"/>
</dbReference>
<comment type="caution">
    <text evidence="1">The sequence shown here is derived from an EMBL/GenBank/DDBJ whole genome shotgun (WGS) entry which is preliminary data.</text>
</comment>
<dbReference type="AlphaFoldDB" id="A0A8S3UVC9"/>
<dbReference type="Proteomes" id="UP000683360">
    <property type="component" value="Unassembled WGS sequence"/>
</dbReference>
<dbReference type="PANTHER" id="PTHR46670">
    <property type="entry name" value="ENDO/EXONUCLEASE/PHOSPHATASE DOMAIN-CONTAINING PROTEIN"/>
    <property type="match status" value="1"/>
</dbReference>
<protein>
    <recommendedName>
        <fullName evidence="3">Endonuclease/exonuclease/phosphatase domain-containing protein</fullName>
    </recommendedName>
</protein>
<dbReference type="EMBL" id="CAJPWZ010002975">
    <property type="protein sequence ID" value="CAG2249591.1"/>
    <property type="molecule type" value="Genomic_DNA"/>
</dbReference>
<reference evidence="1" key="1">
    <citation type="submission" date="2021-03" db="EMBL/GenBank/DDBJ databases">
        <authorList>
            <person name="Bekaert M."/>
        </authorList>
    </citation>
    <scope>NUCLEOTIDE SEQUENCE</scope>
</reference>
<organism evidence="1 2">
    <name type="scientific">Mytilus edulis</name>
    <name type="common">Blue mussel</name>
    <dbReference type="NCBI Taxonomy" id="6550"/>
    <lineage>
        <taxon>Eukaryota</taxon>
        <taxon>Metazoa</taxon>
        <taxon>Spiralia</taxon>
        <taxon>Lophotrochozoa</taxon>
        <taxon>Mollusca</taxon>
        <taxon>Bivalvia</taxon>
        <taxon>Autobranchia</taxon>
        <taxon>Pteriomorphia</taxon>
        <taxon>Mytilida</taxon>
        <taxon>Mytiloidea</taxon>
        <taxon>Mytilidae</taxon>
        <taxon>Mytilinae</taxon>
        <taxon>Mytilus</taxon>
    </lineage>
</organism>
<evidence type="ECO:0008006" key="3">
    <source>
        <dbReference type="Google" id="ProtNLM"/>
    </source>
</evidence>
<evidence type="ECO:0000313" key="1">
    <source>
        <dbReference type="EMBL" id="CAG2249591.1"/>
    </source>
</evidence>
<dbReference type="Gene3D" id="3.30.420.40">
    <property type="match status" value="1"/>
</dbReference>
<dbReference type="InterPro" id="IPR043129">
    <property type="entry name" value="ATPase_NBD"/>
</dbReference>
<accession>A0A8S3UVC9</accession>
<dbReference type="SUPFAM" id="SSF53067">
    <property type="entry name" value="Actin-like ATPase domain"/>
    <property type="match status" value="1"/>
</dbReference>
<sequence length="347" mass="40039">MYPCWFLSPCFIWLEFLDYTTEFSGEIIIVGDLNFHLDDVSDCGGRRFTESLSDRGLVQQVEGPTHIRGHTLDVIISRENSSILFGEPSIEDTQIYNDKSNAFLDHFAVHSRINLSKPARLKKSLTIRKINNIDVESFKADIDTNCFIHNNDPDIENLFKSHNSDLKAVLDKHAPVQTKIITIRPNTEWYGDKIRKAKVKRRKAERTMRKTKLEDKNSRPSTTVPTVVLLNKSKSFLAFGYDAEEQYSALALDEEHHDYYYFCGLKMLQHEIKHTRQTMIKDEHGKEMPALDILSLVIKNLKGHLLETVRSRNALGTKDVIHWVLTVPAIWTEYGIQFMREASKKVT</sequence>
<proteinExistence type="predicted"/>
<keyword evidence="2" id="KW-1185">Reference proteome</keyword>
<gene>
    <name evidence="1" type="ORF">MEDL_61405</name>
</gene>
<dbReference type="OrthoDB" id="10072198at2759"/>